<evidence type="ECO:0000313" key="2">
    <source>
        <dbReference type="Proteomes" id="UP000214646"/>
    </source>
</evidence>
<dbReference type="RefSeq" id="WP_143393889.1">
    <property type="nucleotide sequence ID" value="NZ_NIDE01000017.1"/>
</dbReference>
<organism evidence="1 2">
    <name type="scientific">Fimbriiglobus ruber</name>
    <dbReference type="NCBI Taxonomy" id="1908690"/>
    <lineage>
        <taxon>Bacteria</taxon>
        <taxon>Pseudomonadati</taxon>
        <taxon>Planctomycetota</taxon>
        <taxon>Planctomycetia</taxon>
        <taxon>Gemmatales</taxon>
        <taxon>Gemmataceae</taxon>
        <taxon>Fimbriiglobus</taxon>
    </lineage>
</organism>
<protein>
    <submittedName>
        <fullName evidence="1">Uncharacterized protein</fullName>
    </submittedName>
</protein>
<reference evidence="2" key="1">
    <citation type="submission" date="2017-06" db="EMBL/GenBank/DDBJ databases">
        <title>Genome analysis of Fimbriiglobus ruber SP5, the first member of the order Planctomycetales with confirmed chitinolytic capability.</title>
        <authorList>
            <person name="Ravin N.V."/>
            <person name="Rakitin A.L."/>
            <person name="Ivanova A.A."/>
            <person name="Beletsky A.V."/>
            <person name="Kulichevskaya I.S."/>
            <person name="Mardanov A.V."/>
            <person name="Dedysh S.N."/>
        </authorList>
    </citation>
    <scope>NUCLEOTIDE SEQUENCE [LARGE SCALE GENOMIC DNA]</scope>
    <source>
        <strain evidence="2">SP5</strain>
    </source>
</reference>
<accession>A0A225DKV1</accession>
<gene>
    <name evidence="1" type="ORF">FRUB_09340</name>
</gene>
<comment type="caution">
    <text evidence="1">The sequence shown here is derived from an EMBL/GenBank/DDBJ whole genome shotgun (WGS) entry which is preliminary data.</text>
</comment>
<name>A0A225DKV1_9BACT</name>
<dbReference type="EMBL" id="NIDE01000017">
    <property type="protein sequence ID" value="OWK36777.1"/>
    <property type="molecule type" value="Genomic_DNA"/>
</dbReference>
<keyword evidence="2" id="KW-1185">Reference proteome</keyword>
<dbReference type="AlphaFoldDB" id="A0A225DKV1"/>
<dbReference type="OrthoDB" id="295983at2"/>
<dbReference type="Proteomes" id="UP000214646">
    <property type="component" value="Unassembled WGS sequence"/>
</dbReference>
<evidence type="ECO:0000313" key="1">
    <source>
        <dbReference type="EMBL" id="OWK36777.1"/>
    </source>
</evidence>
<sequence length="88" mass="9576">MQPMPPLDRTAYIAAMRQKMETLLGQVADAVNNAPDGRIIAGSECQVRDLFADLRQQSYELALQMRTDAAEAAFSPSEGHRVGEGPAE</sequence>
<proteinExistence type="predicted"/>